<keyword evidence="5" id="KW-0378">Hydrolase</keyword>
<dbReference type="SUPFAM" id="SSF56784">
    <property type="entry name" value="HAD-like"/>
    <property type="match status" value="1"/>
</dbReference>
<evidence type="ECO:0000256" key="1">
    <source>
        <dbReference type="ARBA" id="ARBA00001946"/>
    </source>
</evidence>
<dbReference type="GO" id="GO:0016787">
    <property type="term" value="F:hydrolase activity"/>
    <property type="evidence" value="ECO:0007669"/>
    <property type="project" value="UniProtKB-KW"/>
</dbReference>
<name>A0ABU5DW89_9PROT</name>
<dbReference type="Pfam" id="PF00702">
    <property type="entry name" value="Hydrolase"/>
    <property type="match status" value="1"/>
</dbReference>
<keyword evidence="3" id="KW-0479">Metal-binding</keyword>
<dbReference type="NCBIfam" id="TIGR01509">
    <property type="entry name" value="HAD-SF-IA-v3"/>
    <property type="match status" value="1"/>
</dbReference>
<dbReference type="Gene3D" id="1.10.150.240">
    <property type="entry name" value="Putative phosphatase, domain 2"/>
    <property type="match status" value="1"/>
</dbReference>
<keyword evidence="6" id="KW-1185">Reference proteome</keyword>
<dbReference type="Proteomes" id="UP001271769">
    <property type="component" value="Unassembled WGS sequence"/>
</dbReference>
<dbReference type="InterPro" id="IPR051600">
    <property type="entry name" value="Beta-PGM-like"/>
</dbReference>
<dbReference type="InterPro" id="IPR006439">
    <property type="entry name" value="HAD-SF_hydro_IA"/>
</dbReference>
<gene>
    <name evidence="5" type="ORF">SMD31_06555</name>
</gene>
<dbReference type="EC" id="3.1.3.-" evidence="5"/>
<organism evidence="5 6">
    <name type="scientific">Dongia rigui</name>
    <dbReference type="NCBI Taxonomy" id="940149"/>
    <lineage>
        <taxon>Bacteria</taxon>
        <taxon>Pseudomonadati</taxon>
        <taxon>Pseudomonadota</taxon>
        <taxon>Alphaproteobacteria</taxon>
        <taxon>Rhodospirillales</taxon>
        <taxon>Dongiaceae</taxon>
        <taxon>Dongia</taxon>
    </lineage>
</organism>
<comment type="caution">
    <text evidence="5">The sequence shown here is derived from an EMBL/GenBank/DDBJ whole genome shotgun (WGS) entry which is preliminary data.</text>
</comment>
<sequence>MKPTLVIFDCDGVLIDSEHLGCIAETRVFRRHGLDMPDDFIVNHCIGLSFKSSMKLVEEHFNWPVTDACIADILAETKSIFETELTATAGIADLLDRLTLPRCVASSSAPERLQHSLSLVGLYDRLAPHIFSATMVKNGKPAPDLFLYAARKMGHAPETCVVIEDSVAGVTAGKAAGMTVIGFTGGSHVLPGLGARLIETGAMTAVDDMREVARILGV</sequence>
<dbReference type="SFLD" id="SFLDG01129">
    <property type="entry name" value="C1.5:_HAD__Beta-PGM__Phosphata"/>
    <property type="match status" value="1"/>
</dbReference>
<evidence type="ECO:0000313" key="5">
    <source>
        <dbReference type="EMBL" id="MDY0871574.1"/>
    </source>
</evidence>
<dbReference type="CDD" id="cd07526">
    <property type="entry name" value="HAD_BPGM_like"/>
    <property type="match status" value="1"/>
</dbReference>
<dbReference type="SFLD" id="SFLDS00003">
    <property type="entry name" value="Haloacid_Dehalogenase"/>
    <property type="match status" value="1"/>
</dbReference>
<evidence type="ECO:0000313" key="6">
    <source>
        <dbReference type="Proteomes" id="UP001271769"/>
    </source>
</evidence>
<protein>
    <submittedName>
        <fullName evidence="5">HAD family hydrolase</fullName>
        <ecNumber evidence="5">3.1.3.-</ecNumber>
    </submittedName>
</protein>
<keyword evidence="4" id="KW-0460">Magnesium</keyword>
<reference evidence="5 6" key="1">
    <citation type="journal article" date="2013" name="Antonie Van Leeuwenhoek">
        <title>Dongia rigui sp. nov., isolated from freshwater of a large wetland in Korea.</title>
        <authorList>
            <person name="Baik K.S."/>
            <person name="Hwang Y.M."/>
            <person name="Choi J.S."/>
            <person name="Kwon J."/>
            <person name="Seong C.N."/>
        </authorList>
    </citation>
    <scope>NUCLEOTIDE SEQUENCE [LARGE SCALE GENOMIC DNA]</scope>
    <source>
        <strain evidence="5 6">04SU4-P</strain>
    </source>
</reference>
<dbReference type="InterPro" id="IPR023214">
    <property type="entry name" value="HAD_sf"/>
</dbReference>
<dbReference type="InterPro" id="IPR023198">
    <property type="entry name" value="PGP-like_dom2"/>
</dbReference>
<evidence type="ECO:0000256" key="3">
    <source>
        <dbReference type="ARBA" id="ARBA00022723"/>
    </source>
</evidence>
<accession>A0ABU5DW89</accession>
<dbReference type="InterPro" id="IPR036412">
    <property type="entry name" value="HAD-like_sf"/>
</dbReference>
<comment type="cofactor">
    <cofactor evidence="1">
        <name>Mg(2+)</name>
        <dbReference type="ChEBI" id="CHEBI:18420"/>
    </cofactor>
</comment>
<proteinExistence type="inferred from homology"/>
<dbReference type="PANTHER" id="PTHR46193:SF10">
    <property type="entry name" value="6-PHOSPHOGLUCONATE PHOSPHATASE"/>
    <property type="match status" value="1"/>
</dbReference>
<evidence type="ECO:0000256" key="2">
    <source>
        <dbReference type="ARBA" id="ARBA00006171"/>
    </source>
</evidence>
<comment type="similarity">
    <text evidence="2">Belongs to the HAD-like hydrolase superfamily. CbbY/CbbZ/Gph/YieH family.</text>
</comment>
<dbReference type="EMBL" id="JAXCLX010000001">
    <property type="protein sequence ID" value="MDY0871574.1"/>
    <property type="molecule type" value="Genomic_DNA"/>
</dbReference>
<dbReference type="Gene3D" id="3.40.50.1000">
    <property type="entry name" value="HAD superfamily/HAD-like"/>
    <property type="match status" value="1"/>
</dbReference>
<dbReference type="PANTHER" id="PTHR46193">
    <property type="entry name" value="6-PHOSPHOGLUCONATE PHOSPHATASE"/>
    <property type="match status" value="1"/>
</dbReference>
<evidence type="ECO:0000256" key="4">
    <source>
        <dbReference type="ARBA" id="ARBA00022842"/>
    </source>
</evidence>
<dbReference type="RefSeq" id="WP_320500005.1">
    <property type="nucleotide sequence ID" value="NZ_JAXCLX010000001.1"/>
</dbReference>